<reference evidence="1 2" key="1">
    <citation type="journal article" date="2020" name="Nature">
        <title>Isolation of an archaeon at the prokaryote-eukaryote interface.</title>
        <authorList>
            <person name="Imachi H."/>
            <person name="Nobu M.K."/>
            <person name="Nakahara N."/>
            <person name="Morono Y."/>
            <person name="Ogawara M."/>
            <person name="Takaki Y."/>
            <person name="Takano Y."/>
            <person name="Uematsu K."/>
            <person name="Ikuta T."/>
            <person name="Ito M."/>
            <person name="Matsui Y."/>
            <person name="Miyazaki M."/>
            <person name="Murata K."/>
            <person name="Saito Y."/>
            <person name="Sakai S."/>
            <person name="Song C."/>
            <person name="Tasumi E."/>
            <person name="Yamanaka Y."/>
            <person name="Yamaguchi T."/>
            <person name="Kamagata Y."/>
            <person name="Tamaki H."/>
            <person name="Takai K."/>
        </authorList>
    </citation>
    <scope>NUCLEOTIDE SEQUENCE [LARGE SCALE GENOMIC DNA]</scope>
    <source>
        <strain evidence="1 2">MK-D1</strain>
    </source>
</reference>
<dbReference type="EMBL" id="CP042905">
    <property type="protein sequence ID" value="QEE16301.1"/>
    <property type="molecule type" value="Genomic_DNA"/>
</dbReference>
<accession>A0A5B9DBB8</accession>
<dbReference type="RefSeq" id="WP_147663177.1">
    <property type="nucleotide sequence ID" value="NZ_CP042905.2"/>
</dbReference>
<evidence type="ECO:0000313" key="1">
    <source>
        <dbReference type="EMBL" id="QEE16301.1"/>
    </source>
</evidence>
<gene>
    <name evidence="1" type="ORF">DSAG12_02131</name>
</gene>
<name>A0A5B9DBB8_9ARCH</name>
<dbReference type="GeneID" id="41330120"/>
<organism evidence="1 2">
    <name type="scientific">Promethearchaeum syntrophicum</name>
    <dbReference type="NCBI Taxonomy" id="2594042"/>
    <lineage>
        <taxon>Archaea</taxon>
        <taxon>Promethearchaeati</taxon>
        <taxon>Promethearchaeota</taxon>
        <taxon>Promethearchaeia</taxon>
        <taxon>Promethearchaeales</taxon>
        <taxon>Promethearchaeaceae</taxon>
        <taxon>Promethearchaeum</taxon>
    </lineage>
</organism>
<reference evidence="1 2" key="2">
    <citation type="journal article" date="2024" name="Int. J. Syst. Evol. Microbiol.">
        <title>Promethearchaeum syntrophicum gen. nov., sp. nov., an anaerobic, obligately syntrophic archaeon, the first isolate of the lineage 'Asgard' archaea, and proposal of the new archaeal phylum Promethearchaeota phyl. nov. and kingdom Promethearchaeati regn. nov.</title>
        <authorList>
            <person name="Imachi H."/>
            <person name="Nobu M.K."/>
            <person name="Kato S."/>
            <person name="Takaki Y."/>
            <person name="Miyazaki M."/>
            <person name="Miyata M."/>
            <person name="Ogawara M."/>
            <person name="Saito Y."/>
            <person name="Sakai S."/>
            <person name="Tahara Y.O."/>
            <person name="Takano Y."/>
            <person name="Tasumi E."/>
            <person name="Uematsu K."/>
            <person name="Yoshimura T."/>
            <person name="Itoh T."/>
            <person name="Ohkuma M."/>
            <person name="Takai K."/>
        </authorList>
    </citation>
    <scope>NUCLEOTIDE SEQUENCE [LARGE SCALE GENOMIC DNA]</scope>
    <source>
        <strain evidence="1 2">MK-D1</strain>
    </source>
</reference>
<dbReference type="AlphaFoldDB" id="A0A5B9DBB8"/>
<dbReference type="KEGG" id="psyt:DSAG12_02131"/>
<evidence type="ECO:0000313" key="2">
    <source>
        <dbReference type="Proteomes" id="UP000321408"/>
    </source>
</evidence>
<proteinExistence type="predicted"/>
<protein>
    <submittedName>
        <fullName evidence="1">Uncharacterized protein</fullName>
    </submittedName>
</protein>
<sequence length="521" mass="61155">MTKKKIGRNQEAEIKKQLRTFAKKEFTEKKPLEIRVLQLKPGVVFKKGSMFPNLMIKSLTGAAYVIYLDYGDSLKFYYFLKNGKSAGGSNFEKSEKLLKEMHGKATTLLKLPKIIKIIGLESENKKIRERWERLAKKYSHKLGIKIKSLPAISVKKKFSTASIRIGIEKDKDILHFDYDYYLSDLQDTVLLRELFPILINSDANKETLQMISTIWALTYKNSKQYRQILKAIIPKKRINKEARKWIETVFLPYIETNSEKKEIFGSFLAIITTIINQSNMFDLLLLWLINFGITKYRHFFKPYGGILHKSWLFYELLEFLYTESSLCRKFGIIPHNDHYLFLIHLCNQYILKKDSKIKEFSFNCHIPYFYEIKSAFEHLRYKKLREFIPMPMFSKNKGFLGDMVVYLLSSEGIRVEGSMFINLSRNSEKEIDFSIKNMTDLILNNVEFHLDFTPLTKIAFHKIDPPRVLKFEGDMKLKINIKSTDKAGTCTVRLKMSFEDPFSQRKIKNQIISIIQCRVTP</sequence>
<keyword evidence="2" id="KW-1185">Reference proteome</keyword>
<dbReference type="Proteomes" id="UP000321408">
    <property type="component" value="Chromosome"/>
</dbReference>